<comment type="caution">
    <text evidence="1">The sequence shown here is derived from an EMBL/GenBank/DDBJ whole genome shotgun (WGS) entry which is preliminary data.</text>
</comment>
<sequence>MADIDAAILLPPARALRRLPVDRETLARLGGEACIACGAVAELRPARMEFTSDGAGGLYGWPTRVCPQH</sequence>
<evidence type="ECO:0000313" key="2">
    <source>
        <dbReference type="Proteomes" id="UP000243342"/>
    </source>
</evidence>
<name>A0A1J7BFJ7_9ACTN</name>
<protein>
    <submittedName>
        <fullName evidence="1">Uncharacterized protein</fullName>
    </submittedName>
</protein>
<dbReference type="AlphaFoldDB" id="A0A1J7BFJ7"/>
<dbReference type="EMBL" id="MLCF01000052">
    <property type="protein sequence ID" value="OIV37463.1"/>
    <property type="molecule type" value="Genomic_DNA"/>
</dbReference>
<organism evidence="1 2">
    <name type="scientific">Mangrovactinospora gilvigrisea</name>
    <dbReference type="NCBI Taxonomy" id="1428644"/>
    <lineage>
        <taxon>Bacteria</taxon>
        <taxon>Bacillati</taxon>
        <taxon>Actinomycetota</taxon>
        <taxon>Actinomycetes</taxon>
        <taxon>Kitasatosporales</taxon>
        <taxon>Streptomycetaceae</taxon>
        <taxon>Mangrovactinospora</taxon>
    </lineage>
</organism>
<keyword evidence="2" id="KW-1185">Reference proteome</keyword>
<dbReference type="RefSeq" id="WP_071656572.1">
    <property type="nucleotide sequence ID" value="NZ_MLCF01000052.1"/>
</dbReference>
<gene>
    <name evidence="1" type="ORF">BIV57_10870</name>
</gene>
<evidence type="ECO:0000313" key="1">
    <source>
        <dbReference type="EMBL" id="OIV37463.1"/>
    </source>
</evidence>
<proteinExistence type="predicted"/>
<dbReference type="Proteomes" id="UP000243342">
    <property type="component" value="Unassembled WGS sequence"/>
</dbReference>
<dbReference type="OrthoDB" id="4318109at2"/>
<dbReference type="STRING" id="1428644.BIV57_10870"/>
<accession>A0A1J7BFJ7</accession>
<reference evidence="1 2" key="1">
    <citation type="submission" date="2016-10" db="EMBL/GenBank/DDBJ databases">
        <title>Genome sequence of Streptomyces gilvigriseus MUSC 26.</title>
        <authorList>
            <person name="Lee L.-H."/>
            <person name="Ser H.-L."/>
        </authorList>
    </citation>
    <scope>NUCLEOTIDE SEQUENCE [LARGE SCALE GENOMIC DNA]</scope>
    <source>
        <strain evidence="1 2">MUSC 26</strain>
    </source>
</reference>